<feature type="region of interest" description="Disordered" evidence="2">
    <location>
        <begin position="78"/>
        <end position="132"/>
    </location>
</feature>
<dbReference type="EMBL" id="JAAQPH010000002">
    <property type="protein sequence ID" value="NIA67450.1"/>
    <property type="molecule type" value="Genomic_DNA"/>
</dbReference>
<dbReference type="Pfam" id="PF13557">
    <property type="entry name" value="Phenol_MetA_deg"/>
    <property type="match status" value="1"/>
</dbReference>
<sequence>MVALPTGAQILTTGAVGLCLTLLSTAALAQQASPQAAPVSVEQLFDLIQVQRAQIEAQQRRIEQLEYAIRGITGAGQPGTNFSQADYSGQPGQVAQQGQTQGQQQQNQSTPQGQAVPQQPVGEEDRDAQRRRIDVSGVQDIGGVLTRKNHLVFEPSVEYENTSSTRFFFDGVEIIETVLVGDIEVSDADRQSITAAGTLRYGLTSRSEIEVKVPFVYRNDDVTQEVIGAGGATTSSLDAANIGDIEVSGRYQLNSGRDDWPIFVANARIKSNTGRGPFDVSRDADGIETELSTGSGFWAIQPGLTMIYPTDPAVFFANVSYTHSFGEDVDETIGGAEVGNVQPGDVVGFGFGMGFSLNEKASFSVGYAHDFVFETEQEIDGVTFESESFEVGRLSLGFSYALSNNINVNLNTQIGVTDDAPDVVLTLRTPLTFDLN</sequence>
<evidence type="ECO:0000256" key="1">
    <source>
        <dbReference type="SAM" id="Coils"/>
    </source>
</evidence>
<comment type="caution">
    <text evidence="4">The sequence shown here is derived from an EMBL/GenBank/DDBJ whole genome shotgun (WGS) entry which is preliminary data.</text>
</comment>
<organism evidence="4 5">
    <name type="scientific">Pelagibius litoralis</name>
    <dbReference type="NCBI Taxonomy" id="374515"/>
    <lineage>
        <taxon>Bacteria</taxon>
        <taxon>Pseudomonadati</taxon>
        <taxon>Pseudomonadota</taxon>
        <taxon>Alphaproteobacteria</taxon>
        <taxon>Rhodospirillales</taxon>
        <taxon>Rhodovibrionaceae</taxon>
        <taxon>Pelagibius</taxon>
    </lineage>
</organism>
<name>A0A967C2Z4_9PROT</name>
<feature type="compositionally biased region" description="Low complexity" evidence="2">
    <location>
        <begin position="88"/>
        <end position="121"/>
    </location>
</feature>
<dbReference type="InterPro" id="IPR025737">
    <property type="entry name" value="FApF"/>
</dbReference>
<evidence type="ECO:0000256" key="3">
    <source>
        <dbReference type="SAM" id="SignalP"/>
    </source>
</evidence>
<accession>A0A967C2Z4</accession>
<keyword evidence="5" id="KW-1185">Reference proteome</keyword>
<reference evidence="4" key="1">
    <citation type="submission" date="2020-03" db="EMBL/GenBank/DDBJ databases">
        <title>Genome of Pelagibius litoralis DSM 21314T.</title>
        <authorList>
            <person name="Wang G."/>
        </authorList>
    </citation>
    <scope>NUCLEOTIDE SEQUENCE</scope>
    <source>
        <strain evidence="4">DSM 21314</strain>
    </source>
</reference>
<evidence type="ECO:0000313" key="5">
    <source>
        <dbReference type="Proteomes" id="UP000761264"/>
    </source>
</evidence>
<protein>
    <submittedName>
        <fullName evidence="4">Transporter</fullName>
    </submittedName>
</protein>
<keyword evidence="1" id="KW-0175">Coiled coil</keyword>
<proteinExistence type="predicted"/>
<feature type="coiled-coil region" evidence="1">
    <location>
        <begin position="41"/>
        <end position="68"/>
    </location>
</feature>
<feature type="chain" id="PRO_5036764056" evidence="3">
    <location>
        <begin position="30"/>
        <end position="436"/>
    </location>
</feature>
<feature type="signal peptide" evidence="3">
    <location>
        <begin position="1"/>
        <end position="29"/>
    </location>
</feature>
<dbReference type="Proteomes" id="UP000761264">
    <property type="component" value="Unassembled WGS sequence"/>
</dbReference>
<dbReference type="RefSeq" id="WP_167221034.1">
    <property type="nucleotide sequence ID" value="NZ_JAAQPH010000002.1"/>
</dbReference>
<dbReference type="AlphaFoldDB" id="A0A967C2Z4"/>
<keyword evidence="3" id="KW-0732">Signal</keyword>
<evidence type="ECO:0000313" key="4">
    <source>
        <dbReference type="EMBL" id="NIA67450.1"/>
    </source>
</evidence>
<feature type="compositionally biased region" description="Polar residues" evidence="2">
    <location>
        <begin position="78"/>
        <end position="87"/>
    </location>
</feature>
<evidence type="ECO:0000256" key="2">
    <source>
        <dbReference type="SAM" id="MobiDB-lite"/>
    </source>
</evidence>
<gene>
    <name evidence="4" type="ORF">HBA54_02485</name>
</gene>